<keyword evidence="1" id="KW-0812">Transmembrane</keyword>
<keyword evidence="3" id="KW-1185">Reference proteome</keyword>
<dbReference type="AlphaFoldDB" id="A0A0R1LW50"/>
<evidence type="ECO:0008006" key="4">
    <source>
        <dbReference type="Google" id="ProtNLM"/>
    </source>
</evidence>
<keyword evidence="1" id="KW-0472">Membrane</keyword>
<organism evidence="2 3">
    <name type="scientific">Secundilactobacillus odoratitofui DSM 19909 = JCM 15043</name>
    <dbReference type="NCBI Taxonomy" id="1423776"/>
    <lineage>
        <taxon>Bacteria</taxon>
        <taxon>Bacillati</taxon>
        <taxon>Bacillota</taxon>
        <taxon>Bacilli</taxon>
        <taxon>Lactobacillales</taxon>
        <taxon>Lactobacillaceae</taxon>
        <taxon>Secundilactobacillus</taxon>
    </lineage>
</organism>
<dbReference type="PANTHER" id="PTHR37309:SF1">
    <property type="entry name" value="SLR0284 PROTEIN"/>
    <property type="match status" value="1"/>
</dbReference>
<evidence type="ECO:0000313" key="3">
    <source>
        <dbReference type="Proteomes" id="UP000051160"/>
    </source>
</evidence>
<evidence type="ECO:0000256" key="1">
    <source>
        <dbReference type="SAM" id="Phobius"/>
    </source>
</evidence>
<gene>
    <name evidence="2" type="ORF">FD04_GL000022</name>
</gene>
<dbReference type="Pfam" id="PF04020">
    <property type="entry name" value="Phage_holin_4_2"/>
    <property type="match status" value="1"/>
</dbReference>
<dbReference type="InterPro" id="IPR007165">
    <property type="entry name" value="Phage_holin_4_2"/>
</dbReference>
<reference evidence="2 3" key="1">
    <citation type="journal article" date="2015" name="Genome Announc.">
        <title>Expanding the biotechnology potential of lactobacilli through comparative genomics of 213 strains and associated genera.</title>
        <authorList>
            <person name="Sun Z."/>
            <person name="Harris H.M."/>
            <person name="McCann A."/>
            <person name="Guo C."/>
            <person name="Argimon S."/>
            <person name="Zhang W."/>
            <person name="Yang X."/>
            <person name="Jeffery I.B."/>
            <person name="Cooney J.C."/>
            <person name="Kagawa T.F."/>
            <person name="Liu W."/>
            <person name="Song Y."/>
            <person name="Salvetti E."/>
            <person name="Wrobel A."/>
            <person name="Rasinkangas P."/>
            <person name="Parkhill J."/>
            <person name="Rea M.C."/>
            <person name="O'Sullivan O."/>
            <person name="Ritari J."/>
            <person name="Douillard F.P."/>
            <person name="Paul Ross R."/>
            <person name="Yang R."/>
            <person name="Briner A.E."/>
            <person name="Felis G.E."/>
            <person name="de Vos W.M."/>
            <person name="Barrangou R."/>
            <person name="Klaenhammer T.R."/>
            <person name="Caufield P.W."/>
            <person name="Cui Y."/>
            <person name="Zhang H."/>
            <person name="O'Toole P.W."/>
        </authorList>
    </citation>
    <scope>NUCLEOTIDE SEQUENCE [LARGE SCALE GENOMIC DNA]</scope>
    <source>
        <strain evidence="2 3">DSM 19909</strain>
    </source>
</reference>
<name>A0A0R1LW50_9LACO</name>
<feature type="transmembrane region" description="Helical" evidence="1">
    <location>
        <begin position="72"/>
        <end position="94"/>
    </location>
</feature>
<dbReference type="Proteomes" id="UP000051160">
    <property type="component" value="Unassembled WGS sequence"/>
</dbReference>
<dbReference type="EMBL" id="AZEE01000001">
    <property type="protein sequence ID" value="KRK99899.1"/>
    <property type="molecule type" value="Genomic_DNA"/>
</dbReference>
<dbReference type="PANTHER" id="PTHR37309">
    <property type="entry name" value="SLR0284 PROTEIN"/>
    <property type="match status" value="1"/>
</dbReference>
<dbReference type="PATRIC" id="fig|1423776.4.peg.21"/>
<proteinExistence type="predicted"/>
<dbReference type="STRING" id="1423776.FD04_GL000022"/>
<keyword evidence="1" id="KW-1133">Transmembrane helix</keyword>
<feature type="transmembrane region" description="Helical" evidence="1">
    <location>
        <begin position="37"/>
        <end position="60"/>
    </location>
</feature>
<evidence type="ECO:0000313" key="2">
    <source>
        <dbReference type="EMBL" id="KRK99899.1"/>
    </source>
</evidence>
<comment type="caution">
    <text evidence="2">The sequence shown here is derived from an EMBL/GenBank/DDBJ whole genome shotgun (WGS) entry which is preliminary data.</text>
</comment>
<accession>A0A0R1LW50</accession>
<sequence>MALAGFLKSLFFVASPWIALLASLVLAILNALVKPFLMILSLPITVVTLGLFSIVINGLMLQLTAALVGQDFRFSSFGASMLVAVLMSLCNTIISNYVGHGNTD</sequence>
<protein>
    <recommendedName>
        <fullName evidence="4">Integral membrane protein</fullName>
    </recommendedName>
</protein>